<dbReference type="AlphaFoldDB" id="A0A2Z2P2T7"/>
<sequence>MNFIECYLCGGLAVPEKETRDRTLTVFCTSKPCGRYDIEFAALQMLQTGVRLKQQMEEITARVYAANRRDERVLITTDDLQPLPSPTTTL</sequence>
<evidence type="ECO:0000313" key="1">
    <source>
        <dbReference type="EMBL" id="ASJ76658.1"/>
    </source>
</evidence>
<dbReference type="KEGG" id="gai:IMCC3135_33070"/>
<evidence type="ECO:0000313" key="2">
    <source>
        <dbReference type="Proteomes" id="UP000250079"/>
    </source>
</evidence>
<gene>
    <name evidence="1" type="ORF">IMCC3135_33070</name>
</gene>
<dbReference type="Proteomes" id="UP000250079">
    <property type="component" value="Chromosome"/>
</dbReference>
<dbReference type="RefSeq" id="WP_088921409.1">
    <property type="nucleotide sequence ID" value="NZ_CP018632.1"/>
</dbReference>
<dbReference type="EMBL" id="CP018632">
    <property type="protein sequence ID" value="ASJ76658.1"/>
    <property type="molecule type" value="Genomic_DNA"/>
</dbReference>
<protein>
    <submittedName>
        <fullName evidence="1">Uncharacterized protein</fullName>
    </submittedName>
</protein>
<keyword evidence="2" id="KW-1185">Reference proteome</keyword>
<reference evidence="1 2" key="1">
    <citation type="submission" date="2016-12" db="EMBL/GenBank/DDBJ databases">
        <authorList>
            <person name="Song W.-J."/>
            <person name="Kurnit D.M."/>
        </authorList>
    </citation>
    <scope>NUCLEOTIDE SEQUENCE [LARGE SCALE GENOMIC DNA]</scope>
    <source>
        <strain evidence="1 2">IMCC3135</strain>
    </source>
</reference>
<proteinExistence type="predicted"/>
<name>A0A2Z2P2T7_9GAMM</name>
<accession>A0A2Z2P2T7</accession>
<organism evidence="1 2">
    <name type="scientific">Granulosicoccus antarcticus IMCC3135</name>
    <dbReference type="NCBI Taxonomy" id="1192854"/>
    <lineage>
        <taxon>Bacteria</taxon>
        <taxon>Pseudomonadati</taxon>
        <taxon>Pseudomonadota</taxon>
        <taxon>Gammaproteobacteria</taxon>
        <taxon>Chromatiales</taxon>
        <taxon>Granulosicoccaceae</taxon>
        <taxon>Granulosicoccus</taxon>
    </lineage>
</organism>